<sequence>MAGMKRDAFDSWTLRELDAVESALDAHVAGDAPAGLGEAMRYAVLGGGKRLRPLLVLAAAEAVQGERDAALRAACA</sequence>
<evidence type="ECO:0000256" key="4">
    <source>
        <dbReference type="ARBA" id="ARBA00022723"/>
    </source>
</evidence>
<evidence type="ECO:0000256" key="1">
    <source>
        <dbReference type="ARBA" id="ARBA00001946"/>
    </source>
</evidence>
<evidence type="ECO:0000256" key="5">
    <source>
        <dbReference type="ARBA" id="ARBA00022842"/>
    </source>
</evidence>
<gene>
    <name evidence="7" type="ORF">D7Y13_42825</name>
</gene>
<keyword evidence="5" id="KW-0460">Magnesium</keyword>
<protein>
    <submittedName>
        <fullName evidence="7">Polyprenyl synthetase family protein</fullName>
    </submittedName>
</protein>
<evidence type="ECO:0000256" key="3">
    <source>
        <dbReference type="ARBA" id="ARBA00022679"/>
    </source>
</evidence>
<dbReference type="InterPro" id="IPR008949">
    <property type="entry name" value="Isoprenoid_synthase_dom_sf"/>
</dbReference>
<name>A0ABX9Q3Q2_9BACT</name>
<dbReference type="Proteomes" id="UP000278907">
    <property type="component" value="Unassembled WGS sequence"/>
</dbReference>
<comment type="caution">
    <text evidence="7">The sequence shown here is derived from an EMBL/GenBank/DDBJ whole genome shotgun (WGS) entry which is preliminary data.</text>
</comment>
<comment type="similarity">
    <text evidence="2">Belongs to the FPP/GGPP synthase family.</text>
</comment>
<dbReference type="PANTHER" id="PTHR43281">
    <property type="entry name" value="FARNESYL DIPHOSPHATE SYNTHASE"/>
    <property type="match status" value="1"/>
</dbReference>
<comment type="cofactor">
    <cofactor evidence="1">
        <name>Mg(2+)</name>
        <dbReference type="ChEBI" id="CHEBI:18420"/>
    </cofactor>
</comment>
<evidence type="ECO:0000256" key="6">
    <source>
        <dbReference type="ARBA" id="ARBA00023229"/>
    </source>
</evidence>
<evidence type="ECO:0000256" key="2">
    <source>
        <dbReference type="ARBA" id="ARBA00006706"/>
    </source>
</evidence>
<keyword evidence="4" id="KW-0479">Metal-binding</keyword>
<accession>A0ABX9Q3Q2</accession>
<keyword evidence="8" id="KW-1185">Reference proteome</keyword>
<organism evidence="7 8">
    <name type="scientific">Corallococcus praedator</name>
    <dbReference type="NCBI Taxonomy" id="2316724"/>
    <lineage>
        <taxon>Bacteria</taxon>
        <taxon>Pseudomonadati</taxon>
        <taxon>Myxococcota</taxon>
        <taxon>Myxococcia</taxon>
        <taxon>Myxococcales</taxon>
        <taxon>Cystobacterineae</taxon>
        <taxon>Myxococcaceae</taxon>
        <taxon>Corallococcus</taxon>
    </lineage>
</organism>
<evidence type="ECO:0000313" key="8">
    <source>
        <dbReference type="Proteomes" id="UP000278907"/>
    </source>
</evidence>
<proteinExistence type="inferred from homology"/>
<evidence type="ECO:0000313" key="7">
    <source>
        <dbReference type="EMBL" id="RKH82885.1"/>
    </source>
</evidence>
<feature type="non-terminal residue" evidence="7">
    <location>
        <position position="76"/>
    </location>
</feature>
<keyword evidence="3" id="KW-0808">Transferase</keyword>
<dbReference type="Gene3D" id="1.10.600.10">
    <property type="entry name" value="Farnesyl Diphosphate Synthase"/>
    <property type="match status" value="1"/>
</dbReference>
<keyword evidence="6" id="KW-0414">Isoprene biosynthesis</keyword>
<dbReference type="EMBL" id="RAWI01001010">
    <property type="protein sequence ID" value="RKH82885.1"/>
    <property type="molecule type" value="Genomic_DNA"/>
</dbReference>
<dbReference type="SUPFAM" id="SSF48576">
    <property type="entry name" value="Terpenoid synthases"/>
    <property type="match status" value="1"/>
</dbReference>
<reference evidence="7 8" key="1">
    <citation type="submission" date="2018-09" db="EMBL/GenBank/DDBJ databases">
        <authorList>
            <person name="Livingstone P.G."/>
            <person name="Whitworth D.E."/>
        </authorList>
    </citation>
    <scope>NUCLEOTIDE SEQUENCE [LARGE SCALE GENOMIC DNA]</scope>
    <source>
        <strain evidence="7 8">CA031B</strain>
    </source>
</reference>
<dbReference type="PANTHER" id="PTHR43281:SF1">
    <property type="entry name" value="FARNESYL DIPHOSPHATE SYNTHASE"/>
    <property type="match status" value="1"/>
</dbReference>